<dbReference type="Gene3D" id="3.30.2320.30">
    <property type="entry name" value="ATP synthase, E subunit, C-terminal"/>
    <property type="match status" value="1"/>
</dbReference>
<gene>
    <name evidence="4" type="primary">atpE</name>
    <name evidence="5" type="ORF">H9981_03955</name>
</gene>
<evidence type="ECO:0000256" key="3">
    <source>
        <dbReference type="ARBA" id="ARBA00023065"/>
    </source>
</evidence>
<dbReference type="SUPFAM" id="SSF160527">
    <property type="entry name" value="V-type ATPase subunit E-like"/>
    <property type="match status" value="1"/>
</dbReference>
<dbReference type="GO" id="GO:0033178">
    <property type="term" value="C:proton-transporting two-sector ATPase complex, catalytic domain"/>
    <property type="evidence" value="ECO:0007669"/>
    <property type="project" value="InterPro"/>
</dbReference>
<dbReference type="Proteomes" id="UP000824243">
    <property type="component" value="Unassembled WGS sequence"/>
</dbReference>
<dbReference type="HAMAP" id="MF_00311">
    <property type="entry name" value="ATP_synth_E_arch"/>
    <property type="match status" value="1"/>
</dbReference>
<comment type="similarity">
    <text evidence="1 4">Belongs to the V-ATPase E subunit family.</text>
</comment>
<dbReference type="GO" id="GO:0046933">
    <property type="term" value="F:proton-transporting ATP synthase activity, rotational mechanism"/>
    <property type="evidence" value="ECO:0007669"/>
    <property type="project" value="UniProtKB-UniRule"/>
</dbReference>
<evidence type="ECO:0000313" key="5">
    <source>
        <dbReference type="EMBL" id="HIX48158.1"/>
    </source>
</evidence>
<organism evidence="5 6">
    <name type="scientific">Candidatus Mediterraneibacter caccavium</name>
    <dbReference type="NCBI Taxonomy" id="2838661"/>
    <lineage>
        <taxon>Bacteria</taxon>
        <taxon>Bacillati</taxon>
        <taxon>Bacillota</taxon>
        <taxon>Clostridia</taxon>
        <taxon>Lachnospirales</taxon>
        <taxon>Lachnospiraceae</taxon>
        <taxon>Mediterraneibacter</taxon>
    </lineage>
</organism>
<comment type="caution">
    <text evidence="5">The sequence shown here is derived from an EMBL/GenBank/DDBJ whole genome shotgun (WGS) entry which is preliminary data.</text>
</comment>
<proteinExistence type="inferred from homology"/>
<keyword evidence="3 4" id="KW-0406">Ion transport</keyword>
<keyword evidence="2 4" id="KW-0813">Transport</keyword>
<evidence type="ECO:0000256" key="2">
    <source>
        <dbReference type="ARBA" id="ARBA00022448"/>
    </source>
</evidence>
<keyword evidence="4" id="KW-0375">Hydrogen ion transport</keyword>
<dbReference type="InterPro" id="IPR038495">
    <property type="entry name" value="ATPase_E_C"/>
</dbReference>
<reference evidence="5" key="2">
    <citation type="submission" date="2021-04" db="EMBL/GenBank/DDBJ databases">
        <authorList>
            <person name="Gilroy R."/>
        </authorList>
    </citation>
    <scope>NUCLEOTIDE SEQUENCE</scope>
    <source>
        <strain evidence="5">ChiSjej5B23-15282</strain>
    </source>
</reference>
<evidence type="ECO:0000256" key="4">
    <source>
        <dbReference type="HAMAP-Rule" id="MF_00311"/>
    </source>
</evidence>
<comment type="function">
    <text evidence="4">Produces ATP from ADP in the presence of a proton gradient across the membrane.</text>
</comment>
<accession>A0A9D2ASD4</accession>
<dbReference type="AlphaFoldDB" id="A0A9D2ASD4"/>
<dbReference type="GO" id="GO:0005524">
    <property type="term" value="F:ATP binding"/>
    <property type="evidence" value="ECO:0007669"/>
    <property type="project" value="UniProtKB-UniRule"/>
</dbReference>
<dbReference type="GO" id="GO:0042777">
    <property type="term" value="P:proton motive force-driven plasma membrane ATP synthesis"/>
    <property type="evidence" value="ECO:0007669"/>
    <property type="project" value="UniProtKB-UniRule"/>
</dbReference>
<evidence type="ECO:0000256" key="1">
    <source>
        <dbReference type="ARBA" id="ARBA00005901"/>
    </source>
</evidence>
<sequence>MSGLDKMKSRILEEADHSAKEIIGKAQTEAEAIIKAAEEEARTEAAKISEKAERDAADYAERVASSMDMRRKQAYLSAKQDVISHILKSAYDTVMDLDVREYFDMLEKLLEKYVLPEEGVICFSERDLGRMPEGFSGKIKTIAAAKGGSLTLSDEARDIDGGFLLVYGGIEENCTIKAVFDAKREELSDQVNRILFG</sequence>
<keyword evidence="4" id="KW-0066">ATP synthesis</keyword>
<dbReference type="GO" id="GO:0046961">
    <property type="term" value="F:proton-transporting ATPase activity, rotational mechanism"/>
    <property type="evidence" value="ECO:0007669"/>
    <property type="project" value="InterPro"/>
</dbReference>
<dbReference type="Gene3D" id="1.20.5.620">
    <property type="entry name" value="F1F0 ATP synthase subunit B, membrane domain"/>
    <property type="match status" value="1"/>
</dbReference>
<dbReference type="Pfam" id="PF01991">
    <property type="entry name" value="vATP-synt_E"/>
    <property type="match status" value="1"/>
</dbReference>
<evidence type="ECO:0000313" key="6">
    <source>
        <dbReference type="Proteomes" id="UP000824243"/>
    </source>
</evidence>
<reference evidence="5" key="1">
    <citation type="journal article" date="2021" name="PeerJ">
        <title>Extensive microbial diversity within the chicken gut microbiome revealed by metagenomics and culture.</title>
        <authorList>
            <person name="Gilroy R."/>
            <person name="Ravi A."/>
            <person name="Getino M."/>
            <person name="Pursley I."/>
            <person name="Horton D.L."/>
            <person name="Alikhan N.F."/>
            <person name="Baker D."/>
            <person name="Gharbi K."/>
            <person name="Hall N."/>
            <person name="Watson M."/>
            <person name="Adriaenssens E.M."/>
            <person name="Foster-Nyarko E."/>
            <person name="Jarju S."/>
            <person name="Secka A."/>
            <person name="Antonio M."/>
            <person name="Oren A."/>
            <person name="Chaudhuri R.R."/>
            <person name="La Ragione R."/>
            <person name="Hildebrand F."/>
            <person name="Pallen M.J."/>
        </authorList>
    </citation>
    <scope>NUCLEOTIDE SEQUENCE</scope>
    <source>
        <strain evidence="5">ChiSjej5B23-15282</strain>
    </source>
</reference>
<dbReference type="InterPro" id="IPR002842">
    <property type="entry name" value="ATPase_V1_Esu"/>
</dbReference>
<protein>
    <recommendedName>
        <fullName evidence="4">V-type proton ATPase subunit E</fullName>
    </recommendedName>
    <alternativeName>
        <fullName evidence="4">V-ATPase subunit E</fullName>
    </alternativeName>
</protein>
<dbReference type="EMBL" id="DXFA01000077">
    <property type="protein sequence ID" value="HIX48158.1"/>
    <property type="molecule type" value="Genomic_DNA"/>
</dbReference>
<name>A0A9D2ASD4_9FIRM</name>